<keyword evidence="2" id="KW-1185">Reference proteome</keyword>
<name>A0A4P2VIN4_FLUSA</name>
<dbReference type="AlphaFoldDB" id="A0A4P2VIN4"/>
<proteinExistence type="predicted"/>
<dbReference type="Proteomes" id="UP000291236">
    <property type="component" value="Chromosome"/>
</dbReference>
<reference evidence="1 2" key="1">
    <citation type="submission" date="2018-12" db="EMBL/GenBank/DDBJ databases">
        <title>Rubrispira sanarue gen. nov., sp., nov., a member of the order Silvanigrellales, isolated from a brackish lake in Hamamatsu Japan.</title>
        <authorList>
            <person name="Maejima Y."/>
            <person name="Iino T."/>
            <person name="Muraguchi Y."/>
            <person name="Fukuda K."/>
            <person name="Nojiri H."/>
            <person name="Ohkuma M."/>
            <person name="Moriuchi R."/>
            <person name="Dohra H."/>
            <person name="Kimbara K."/>
            <person name="Shintani M."/>
        </authorList>
    </citation>
    <scope>NUCLEOTIDE SEQUENCE [LARGE SCALE GENOMIC DNA]</scope>
    <source>
        <strain evidence="1 2">RF1110005</strain>
    </source>
</reference>
<dbReference type="OrthoDB" id="5294064at2"/>
<dbReference type="EMBL" id="AP019368">
    <property type="protein sequence ID" value="BBH51734.1"/>
    <property type="molecule type" value="Genomic_DNA"/>
</dbReference>
<organism evidence="1 2">
    <name type="scientific">Fluviispira sanaruensis</name>
    <dbReference type="NCBI Taxonomy" id="2493639"/>
    <lineage>
        <taxon>Bacteria</taxon>
        <taxon>Pseudomonadati</taxon>
        <taxon>Bdellovibrionota</taxon>
        <taxon>Oligoflexia</taxon>
        <taxon>Silvanigrellales</taxon>
        <taxon>Silvanigrellaceae</taxon>
        <taxon>Fluviispira</taxon>
    </lineage>
</organism>
<evidence type="ECO:0000313" key="1">
    <source>
        <dbReference type="EMBL" id="BBH51734.1"/>
    </source>
</evidence>
<sequence length="593" mass="67982">MKLKYFTQILFLFTFSSQGLEVFSLIKNEENILQNDNICPRIGALSGQIMIPEDLNYFKKYSNNIIIRIGGIQYTGAESYSFEFYPDNNGCFSIPKNFVPAGSSFSLYFWDQSGQLNKRILPVYVADVPNYYNVILKTHAYTTALAELFSEDKKQHFENTGMCGYIDGVNPIDISGSQAYLQNNYGKVFTAKYFTADDLPSRELSAMTQSGHFCFFNVNTCSNDEQQCNLESDNYKLNIYLQNGENFNFDLLLSPFSFSDDLLFDLKTSIFRPVNIKELAGGKSMSYLNTPELSLKTSPNYSSVNISNEIKNQLVYFPLGNDLLAINYNLPFEKKGQFFILKTNAELYTKKLLSLQAEYKPGQVYVDKTSPLILKIFNPNFIKDNKEYLNPLMTQDLGGTFLALKLNENFSANNISVFLRDFAGNNYSDFFSIKNKFNNDLMGFFYNIPSGFYQLFVVDNMTQLIIYTTLVQSIPNKTQVVIDEINMDKVLQHAEEVAYDPSMVYIVNSNWNENENYLQSADVNFDFYGNNEILEQIFLNSNNSYLSGSQFGFNNLFNRISIDELCKVNDEKFNQFDTKSPLDFLFTNDQSDS</sequence>
<accession>A0A4P2VIN4</accession>
<dbReference type="KEGG" id="sbf:JCM31447_01510"/>
<dbReference type="RefSeq" id="WP_130605563.1">
    <property type="nucleotide sequence ID" value="NZ_AP019368.1"/>
</dbReference>
<gene>
    <name evidence="1" type="ORF">JCM31447_01510</name>
</gene>
<protein>
    <submittedName>
        <fullName evidence="1">Uncharacterized protein</fullName>
    </submittedName>
</protein>
<evidence type="ECO:0000313" key="2">
    <source>
        <dbReference type="Proteomes" id="UP000291236"/>
    </source>
</evidence>